<name>A0A6L5YBW5_9BACT</name>
<comment type="caution">
    <text evidence="7">The sequence shown here is derived from an EMBL/GenBank/DDBJ whole genome shotgun (WGS) entry which is preliminary data.</text>
</comment>
<feature type="transmembrane region" description="Helical" evidence="6">
    <location>
        <begin position="81"/>
        <end position="98"/>
    </location>
</feature>
<evidence type="ECO:0000313" key="8">
    <source>
        <dbReference type="Proteomes" id="UP000473699"/>
    </source>
</evidence>
<dbReference type="EMBL" id="VUNH01000006">
    <property type="protein sequence ID" value="MST55721.1"/>
    <property type="molecule type" value="Genomic_DNA"/>
</dbReference>
<dbReference type="AlphaFoldDB" id="A0A6L5YBW5"/>
<evidence type="ECO:0000256" key="1">
    <source>
        <dbReference type="ARBA" id="ARBA00004651"/>
    </source>
</evidence>
<feature type="transmembrane region" description="Helical" evidence="6">
    <location>
        <begin position="258"/>
        <end position="278"/>
    </location>
</feature>
<dbReference type="InterPro" id="IPR018385">
    <property type="entry name" value="C4_dicarb_anaerob_car-like"/>
</dbReference>
<evidence type="ECO:0000256" key="6">
    <source>
        <dbReference type="SAM" id="Phobius"/>
    </source>
</evidence>
<feature type="transmembrane region" description="Helical" evidence="6">
    <location>
        <begin position="315"/>
        <end position="339"/>
    </location>
</feature>
<gene>
    <name evidence="7" type="ORF">FYJ74_06705</name>
</gene>
<evidence type="ECO:0000256" key="3">
    <source>
        <dbReference type="ARBA" id="ARBA00022692"/>
    </source>
</evidence>
<organism evidence="7 8">
    <name type="scientific">Pyramidobacter porci</name>
    <dbReference type="NCBI Taxonomy" id="2605789"/>
    <lineage>
        <taxon>Bacteria</taxon>
        <taxon>Thermotogati</taxon>
        <taxon>Synergistota</taxon>
        <taxon>Synergistia</taxon>
        <taxon>Synergistales</taxon>
        <taxon>Dethiosulfovibrionaceae</taxon>
        <taxon>Pyramidobacter</taxon>
    </lineage>
</organism>
<evidence type="ECO:0000256" key="2">
    <source>
        <dbReference type="ARBA" id="ARBA00022475"/>
    </source>
</evidence>
<feature type="transmembrane region" description="Helical" evidence="6">
    <location>
        <begin position="158"/>
        <end position="177"/>
    </location>
</feature>
<comment type="subcellular location">
    <subcellularLocation>
        <location evidence="1">Cell membrane</location>
        <topology evidence="1">Multi-pass membrane protein</topology>
    </subcellularLocation>
</comment>
<dbReference type="Pfam" id="PF03606">
    <property type="entry name" value="DcuC"/>
    <property type="match status" value="1"/>
</dbReference>
<evidence type="ECO:0000313" key="7">
    <source>
        <dbReference type="EMBL" id="MST55721.1"/>
    </source>
</evidence>
<protein>
    <submittedName>
        <fullName evidence="7">YfcC family protein</fullName>
    </submittedName>
</protein>
<sequence length="473" mass="51521">MTEKKRQSEQKKKFKMPHLLWLMLGLLLFSSLLTYVIPAGQFGKTASGALDGTKFSYLGYQTPVNLLRTLLSIFPGLTGSASIIMIVMICGACMQVFLDTKTFDRLLDWTIYKTEGKSDTLLISTLFCMMVYLGGFGGSDALIAVVPIGIAFARKMRLDAISAIGVTTFATLIGFGTGPTKMYVIQGLMGTRLYGGFMTRFLILNVFMLLGLLMLLRYVRRIRRDPLVSLKYQEEPLPGADVGAEGGGVPAAVMDWKIVINMFLFIGQFVLITVYGLMSNDYNMRFSVQAATMMVVALVQGKIAGMSADELGDSFAKGLASMAFVVFVIGLARSVSIVLSEGNVLHTIVYALTRPLMDLPRWVASIGMMLIIAVINPIIPSATSKGAILVPIIKPIGEVLGLAPELVVQAFQFGDGFTNIISPILGWTVGSLAMVKVSFPRWFEWAFGKVLAFIGVAALLMFLFTISGWTFAL</sequence>
<dbReference type="GO" id="GO:0005886">
    <property type="term" value="C:plasma membrane"/>
    <property type="evidence" value="ECO:0007669"/>
    <property type="project" value="UniProtKB-SubCell"/>
</dbReference>
<keyword evidence="4 6" id="KW-1133">Transmembrane helix</keyword>
<feature type="transmembrane region" description="Helical" evidence="6">
    <location>
        <begin position="284"/>
        <end position="303"/>
    </location>
</feature>
<feature type="transmembrane region" description="Helical" evidence="6">
    <location>
        <begin position="359"/>
        <end position="379"/>
    </location>
</feature>
<dbReference type="Proteomes" id="UP000473699">
    <property type="component" value="Unassembled WGS sequence"/>
</dbReference>
<keyword evidence="8" id="KW-1185">Reference proteome</keyword>
<keyword evidence="3 6" id="KW-0812">Transmembrane</keyword>
<feature type="transmembrane region" description="Helical" evidence="6">
    <location>
        <begin position="197"/>
        <end position="216"/>
    </location>
</feature>
<feature type="transmembrane region" description="Helical" evidence="6">
    <location>
        <begin position="451"/>
        <end position="472"/>
    </location>
</feature>
<feature type="transmembrane region" description="Helical" evidence="6">
    <location>
        <begin position="20"/>
        <end position="37"/>
    </location>
</feature>
<evidence type="ECO:0000256" key="4">
    <source>
        <dbReference type="ARBA" id="ARBA00022989"/>
    </source>
</evidence>
<proteinExistence type="predicted"/>
<keyword evidence="2" id="KW-1003">Cell membrane</keyword>
<keyword evidence="5 6" id="KW-0472">Membrane</keyword>
<reference evidence="7 8" key="1">
    <citation type="submission" date="2019-08" db="EMBL/GenBank/DDBJ databases">
        <title>In-depth cultivation of the pig gut microbiome towards novel bacterial diversity and tailored functional studies.</title>
        <authorList>
            <person name="Wylensek D."/>
            <person name="Hitch T.C.A."/>
            <person name="Clavel T."/>
        </authorList>
    </citation>
    <scope>NUCLEOTIDE SEQUENCE [LARGE SCALE GENOMIC DNA]</scope>
    <source>
        <strain evidence="7 8">SM-530-WT-4B</strain>
    </source>
</reference>
<accession>A0A6L5YBW5</accession>
<feature type="transmembrane region" description="Helical" evidence="6">
    <location>
        <begin position="420"/>
        <end position="439"/>
    </location>
</feature>
<feature type="transmembrane region" description="Helical" evidence="6">
    <location>
        <begin position="121"/>
        <end position="146"/>
    </location>
</feature>
<evidence type="ECO:0000256" key="5">
    <source>
        <dbReference type="ARBA" id="ARBA00023136"/>
    </source>
</evidence>